<dbReference type="Proteomes" id="UP001555786">
    <property type="component" value="Unassembled WGS sequence"/>
</dbReference>
<sequence>MSIETVSNPAPALPEGATIIGDKPFMRDARGAWVPLDLVKPVDMLMDDTVRKMFGHAEPLNAQIARFKAHCFDDFGAFQALIAEKYGAKVGGEKGNTTLTTIDGTLKVTIQVADRIEFGPELQAAKTLIDECLTEWSEGSRDELRAIVNRAFQVDKEGQINRAELFMLMRTDIRDERWLRAMEAIRDSIRIIGSKTYIRFHRRDSAKGKWQPVTIDIAAVD</sequence>
<organism evidence="1 2">
    <name type="scientific">Labrys neptuniae</name>
    <dbReference type="NCBI Taxonomy" id="376174"/>
    <lineage>
        <taxon>Bacteria</taxon>
        <taxon>Pseudomonadati</taxon>
        <taxon>Pseudomonadota</taxon>
        <taxon>Alphaproteobacteria</taxon>
        <taxon>Hyphomicrobiales</taxon>
        <taxon>Xanthobacteraceae</taxon>
        <taxon>Labrys</taxon>
    </lineage>
</organism>
<name>A0ABV3PGI2_9HYPH</name>
<keyword evidence="2" id="KW-1185">Reference proteome</keyword>
<dbReference type="RefSeq" id="WP_367623048.1">
    <property type="nucleotide sequence ID" value="NZ_JBFNQD010000001.1"/>
</dbReference>
<dbReference type="Pfam" id="PF11363">
    <property type="entry name" value="DUF3164"/>
    <property type="match status" value="1"/>
</dbReference>
<evidence type="ECO:0000313" key="1">
    <source>
        <dbReference type="EMBL" id="MEW9304742.1"/>
    </source>
</evidence>
<protein>
    <submittedName>
        <fullName evidence="1">DUF3164 family protein</fullName>
    </submittedName>
</protein>
<evidence type="ECO:0000313" key="2">
    <source>
        <dbReference type="Proteomes" id="UP001555786"/>
    </source>
</evidence>
<dbReference type="InterPro" id="IPR021505">
    <property type="entry name" value="Phage_B3_Orf6"/>
</dbReference>
<dbReference type="EMBL" id="JBFNQD010000001">
    <property type="protein sequence ID" value="MEW9304742.1"/>
    <property type="molecule type" value="Genomic_DNA"/>
</dbReference>
<gene>
    <name evidence="1" type="ORF">ABXS05_04290</name>
</gene>
<comment type="caution">
    <text evidence="1">The sequence shown here is derived from an EMBL/GenBank/DDBJ whole genome shotgun (WGS) entry which is preliminary data.</text>
</comment>
<proteinExistence type="predicted"/>
<accession>A0ABV3PGI2</accession>
<reference evidence="1 2" key="1">
    <citation type="submission" date="2024-07" db="EMBL/GenBank/DDBJ databases">
        <title>Description of Labrys sedimenti sp. nov., isolated from a diclofenac-degrading enrichment culture.</title>
        <authorList>
            <person name="Tancsics A."/>
            <person name="Csepanyi A."/>
        </authorList>
    </citation>
    <scope>NUCLEOTIDE SEQUENCE [LARGE SCALE GENOMIC DNA]</scope>
    <source>
        <strain evidence="1 2">LMG 23578</strain>
    </source>
</reference>